<feature type="signal peptide" evidence="4">
    <location>
        <begin position="1"/>
        <end position="24"/>
    </location>
</feature>
<evidence type="ECO:0000256" key="4">
    <source>
        <dbReference type="SAM" id="SignalP"/>
    </source>
</evidence>
<evidence type="ECO:0000313" key="5">
    <source>
        <dbReference type="EMBL" id="HIX55839.1"/>
    </source>
</evidence>
<feature type="chain" id="PRO_5039709845" evidence="4">
    <location>
        <begin position="25"/>
        <end position="208"/>
    </location>
</feature>
<dbReference type="SMART" id="SM00935">
    <property type="entry name" value="OmpH"/>
    <property type="match status" value="1"/>
</dbReference>
<dbReference type="EMBL" id="DXEZ01000353">
    <property type="protein sequence ID" value="HIX55839.1"/>
    <property type="molecule type" value="Genomic_DNA"/>
</dbReference>
<dbReference type="GO" id="GO:0005829">
    <property type="term" value="C:cytosol"/>
    <property type="evidence" value="ECO:0007669"/>
    <property type="project" value="TreeGrafter"/>
</dbReference>
<proteinExistence type="inferred from homology"/>
<comment type="similarity">
    <text evidence="1">Belongs to the Skp family.</text>
</comment>
<accession>A0A9D2B0E3</accession>
<dbReference type="GO" id="GO:0050821">
    <property type="term" value="P:protein stabilization"/>
    <property type="evidence" value="ECO:0007669"/>
    <property type="project" value="TreeGrafter"/>
</dbReference>
<dbReference type="PANTHER" id="PTHR35089:SF1">
    <property type="entry name" value="CHAPERONE PROTEIN SKP"/>
    <property type="match status" value="1"/>
</dbReference>
<organism evidence="5 6">
    <name type="scientific">Candidatus Sphingobacterium stercoripullorum</name>
    <dbReference type="NCBI Taxonomy" id="2838759"/>
    <lineage>
        <taxon>Bacteria</taxon>
        <taxon>Pseudomonadati</taxon>
        <taxon>Bacteroidota</taxon>
        <taxon>Sphingobacteriia</taxon>
        <taxon>Sphingobacteriales</taxon>
        <taxon>Sphingobacteriaceae</taxon>
        <taxon>Sphingobacterium</taxon>
    </lineage>
</organism>
<dbReference type="InterPro" id="IPR024930">
    <property type="entry name" value="Skp_dom_sf"/>
</dbReference>
<keyword evidence="2 4" id="KW-0732">Signal</keyword>
<comment type="caution">
    <text evidence="5">The sequence shown here is derived from an EMBL/GenBank/DDBJ whole genome shotgun (WGS) entry which is preliminary data.</text>
</comment>
<dbReference type="PANTHER" id="PTHR35089">
    <property type="entry name" value="CHAPERONE PROTEIN SKP"/>
    <property type="match status" value="1"/>
</dbReference>
<evidence type="ECO:0000256" key="2">
    <source>
        <dbReference type="ARBA" id="ARBA00022729"/>
    </source>
</evidence>
<evidence type="ECO:0000313" key="6">
    <source>
        <dbReference type="Proteomes" id="UP000824156"/>
    </source>
</evidence>
<keyword evidence="3" id="KW-0175">Coiled coil</keyword>
<reference evidence="5" key="2">
    <citation type="submission" date="2021-04" db="EMBL/GenBank/DDBJ databases">
        <authorList>
            <person name="Gilroy R."/>
        </authorList>
    </citation>
    <scope>NUCLEOTIDE SEQUENCE</scope>
    <source>
        <strain evidence="5">1719</strain>
    </source>
</reference>
<name>A0A9D2B0E3_9SPHI</name>
<evidence type="ECO:0000256" key="1">
    <source>
        <dbReference type="ARBA" id="ARBA00009091"/>
    </source>
</evidence>
<gene>
    <name evidence="5" type="ORF">H9853_12540</name>
</gene>
<reference evidence="5" key="1">
    <citation type="journal article" date="2021" name="PeerJ">
        <title>Extensive microbial diversity within the chicken gut microbiome revealed by metagenomics and culture.</title>
        <authorList>
            <person name="Gilroy R."/>
            <person name="Ravi A."/>
            <person name="Getino M."/>
            <person name="Pursley I."/>
            <person name="Horton D.L."/>
            <person name="Alikhan N.F."/>
            <person name="Baker D."/>
            <person name="Gharbi K."/>
            <person name="Hall N."/>
            <person name="Watson M."/>
            <person name="Adriaenssens E.M."/>
            <person name="Foster-Nyarko E."/>
            <person name="Jarju S."/>
            <person name="Secka A."/>
            <person name="Antonio M."/>
            <person name="Oren A."/>
            <person name="Chaudhuri R.R."/>
            <person name="La Ragione R."/>
            <person name="Hildebrand F."/>
            <person name="Pallen M.J."/>
        </authorList>
    </citation>
    <scope>NUCLEOTIDE SEQUENCE</scope>
    <source>
        <strain evidence="5">1719</strain>
    </source>
</reference>
<dbReference type="Gene3D" id="3.30.910.20">
    <property type="entry name" value="Skp domain"/>
    <property type="match status" value="1"/>
</dbReference>
<dbReference type="PROSITE" id="PS51257">
    <property type="entry name" value="PROKAR_LIPOPROTEIN"/>
    <property type="match status" value="1"/>
</dbReference>
<protein>
    <submittedName>
        <fullName evidence="5">OmpH family outer membrane protein</fullName>
    </submittedName>
</protein>
<dbReference type="Pfam" id="PF03938">
    <property type="entry name" value="OmpH"/>
    <property type="match status" value="1"/>
</dbReference>
<dbReference type="Proteomes" id="UP000824156">
    <property type="component" value="Unassembled WGS sequence"/>
</dbReference>
<dbReference type="InterPro" id="IPR005632">
    <property type="entry name" value="Chaperone_Skp"/>
</dbReference>
<feature type="coiled-coil region" evidence="3">
    <location>
        <begin position="64"/>
        <end position="131"/>
    </location>
</feature>
<dbReference type="AlphaFoldDB" id="A0A9D2B0E3"/>
<sequence length="208" mass="23564">MKKTSIFSIAAVALGLVGATFMSACNQPASKKASDSTSPSVENAASVDEEFVAYVNADSLSAKYEYFKDVREKLEAKIKKAQNDLQSKGQAFQREINEYQQKAHTMSADERQKTEERLARKQDELGQLDQNTSMSLAQDESTEMDKIYTSITEFLEKYAKEKDYKLVLTYSKANPTVLYIDPSFDITNQVIDELNTEYKKNKDKESKK</sequence>
<dbReference type="GO" id="GO:0051082">
    <property type="term" value="F:unfolded protein binding"/>
    <property type="evidence" value="ECO:0007669"/>
    <property type="project" value="InterPro"/>
</dbReference>
<dbReference type="SUPFAM" id="SSF111384">
    <property type="entry name" value="OmpH-like"/>
    <property type="match status" value="1"/>
</dbReference>
<evidence type="ECO:0000256" key="3">
    <source>
        <dbReference type="SAM" id="Coils"/>
    </source>
</evidence>